<name>A0A4Q7UZ53_PSEST</name>
<evidence type="ECO:0000313" key="3">
    <source>
        <dbReference type="Proteomes" id="UP000291591"/>
    </source>
</evidence>
<dbReference type="Gene3D" id="3.40.50.1110">
    <property type="entry name" value="SGNH hydrolase"/>
    <property type="match status" value="1"/>
</dbReference>
<dbReference type="SUPFAM" id="SSF52266">
    <property type="entry name" value="SGNH hydrolase"/>
    <property type="match status" value="1"/>
</dbReference>
<dbReference type="EMBL" id="SHKL01000001">
    <property type="protein sequence ID" value="RZT87427.1"/>
    <property type="molecule type" value="Genomic_DNA"/>
</dbReference>
<dbReference type="OrthoDB" id="3650866at2"/>
<dbReference type="AlphaFoldDB" id="A0A4Q7UZ53"/>
<feature type="domain" description="SGNH hydrolase-type esterase" evidence="1">
    <location>
        <begin position="42"/>
        <end position="241"/>
    </location>
</feature>
<dbReference type="CDD" id="cd00229">
    <property type="entry name" value="SGNH_hydrolase"/>
    <property type="match status" value="1"/>
</dbReference>
<accession>A0A4Q7UZ53</accession>
<dbReference type="InterPro" id="IPR013320">
    <property type="entry name" value="ConA-like_dom_sf"/>
</dbReference>
<keyword evidence="3" id="KW-1185">Reference proteome</keyword>
<evidence type="ECO:0000259" key="1">
    <source>
        <dbReference type="Pfam" id="PF13472"/>
    </source>
</evidence>
<comment type="caution">
    <text evidence="2">The sequence shown here is derived from an EMBL/GenBank/DDBJ whole genome shotgun (WGS) entry which is preliminary data.</text>
</comment>
<dbReference type="Gene3D" id="2.60.120.560">
    <property type="entry name" value="Exo-inulinase, domain 1"/>
    <property type="match status" value="1"/>
</dbReference>
<gene>
    <name evidence="2" type="ORF">EV383_4351</name>
</gene>
<dbReference type="Proteomes" id="UP000291591">
    <property type="component" value="Unassembled WGS sequence"/>
</dbReference>
<proteinExistence type="predicted"/>
<sequence>MWTPYYLNGFGGQAFLSANNTALGKLRAGLAARRVTPCRVVFVGSSTTEGYLITNPGARYVNQLAARLQAGYQSGILAEPAVLTVNEAYAAPSPAPGVHGYNAGASGTDSSTYLGQTARERIGSLNPRAVIHMIGSNDYANGMALGTYKANVAAQITSLKGLITGPCVHVLVHSYNRGDVASPANPWDLYGQALYELAAADPDNVAFIDLSRTMRAAGTPAADPLDLFASDLVHMEEAGHAFMADTMMTALGLPGAAHPRPQVSDSFNRPDSTTTMGATEAGAATWTTSSTWGITGKKAAPVSGASGNVFVETGLADLDATCVITYNGTAGLLFRASDDSNRLGVFLDAGGAAIALYKTDGGATSTLTSTPFTFTNGQDYVVRVVARGNLILVYINGVLRLTHTLSAGDQTKYGALTKCGFRNTATNTTNRWDGFSVAAA</sequence>
<protein>
    <submittedName>
        <fullName evidence="2">Lysophospholipase L1-like esterase</fullName>
    </submittedName>
</protein>
<dbReference type="Pfam" id="PF13472">
    <property type="entry name" value="Lipase_GDSL_2"/>
    <property type="match status" value="1"/>
</dbReference>
<dbReference type="InterPro" id="IPR013830">
    <property type="entry name" value="SGNH_hydro"/>
</dbReference>
<dbReference type="SUPFAM" id="SSF49899">
    <property type="entry name" value="Concanavalin A-like lectins/glucanases"/>
    <property type="match status" value="1"/>
</dbReference>
<evidence type="ECO:0000313" key="2">
    <source>
        <dbReference type="EMBL" id="RZT87427.1"/>
    </source>
</evidence>
<dbReference type="RefSeq" id="WP_130291582.1">
    <property type="nucleotide sequence ID" value="NZ_SHKL01000001.1"/>
</dbReference>
<organism evidence="2 3">
    <name type="scientific">Pseudonocardia sediminis</name>
    <dbReference type="NCBI Taxonomy" id="1397368"/>
    <lineage>
        <taxon>Bacteria</taxon>
        <taxon>Bacillati</taxon>
        <taxon>Actinomycetota</taxon>
        <taxon>Actinomycetes</taxon>
        <taxon>Pseudonocardiales</taxon>
        <taxon>Pseudonocardiaceae</taxon>
        <taxon>Pseudonocardia</taxon>
    </lineage>
</organism>
<dbReference type="InterPro" id="IPR036514">
    <property type="entry name" value="SGNH_hydro_sf"/>
</dbReference>
<reference evidence="2 3" key="1">
    <citation type="submission" date="2019-02" db="EMBL/GenBank/DDBJ databases">
        <title>Sequencing the genomes of 1000 actinobacteria strains.</title>
        <authorList>
            <person name="Klenk H.-P."/>
        </authorList>
    </citation>
    <scope>NUCLEOTIDE SEQUENCE [LARGE SCALE GENOMIC DNA]</scope>
    <source>
        <strain evidence="2 3">DSM 45779</strain>
    </source>
</reference>